<evidence type="ECO:0000313" key="1">
    <source>
        <dbReference type="EMBL" id="MBC6003367.1"/>
    </source>
</evidence>
<dbReference type="Proteomes" id="UP000611796">
    <property type="component" value="Unassembled WGS sequence"/>
</dbReference>
<dbReference type="InterPro" id="IPR010064">
    <property type="entry name" value="HK97-gp10_tail"/>
</dbReference>
<gene>
    <name evidence="1" type="ORF">H8891_06105</name>
</gene>
<name>A0ABR7K2P0_9FIRM</name>
<proteinExistence type="predicted"/>
<accession>A0ABR7K2P0</accession>
<evidence type="ECO:0000313" key="2">
    <source>
        <dbReference type="Proteomes" id="UP000611796"/>
    </source>
</evidence>
<dbReference type="Pfam" id="PF04883">
    <property type="entry name" value="HK97-gp10_like"/>
    <property type="match status" value="1"/>
</dbReference>
<dbReference type="EMBL" id="JACRWD010000001">
    <property type="protein sequence ID" value="MBC6003367.1"/>
    <property type="molecule type" value="Genomic_DNA"/>
</dbReference>
<keyword evidence="2" id="KW-1185">Reference proteome</keyword>
<dbReference type="NCBIfam" id="TIGR01725">
    <property type="entry name" value="phge_HK97_gp10"/>
    <property type="match status" value="1"/>
</dbReference>
<dbReference type="RefSeq" id="WP_187005626.1">
    <property type="nucleotide sequence ID" value="NZ_JACRWD010000001.1"/>
</dbReference>
<comment type="caution">
    <text evidence="1">The sequence shown here is derived from an EMBL/GenBank/DDBJ whole genome shotgun (WGS) entry which is preliminary data.</text>
</comment>
<reference evidence="1 2" key="1">
    <citation type="submission" date="2020-08" db="EMBL/GenBank/DDBJ databases">
        <authorList>
            <person name="Liu C."/>
            <person name="Sun Q."/>
        </authorList>
    </citation>
    <scope>NUCLEOTIDE SEQUENCE [LARGE SCALE GENOMIC DNA]</scope>
    <source>
        <strain evidence="1 2">NSJ-45</strain>
    </source>
</reference>
<protein>
    <submittedName>
        <fullName evidence="1">HK97 gp10 family phage protein</fullName>
    </submittedName>
</protein>
<organism evidence="1 2">
    <name type="scientific">Paeniclostridium hominis</name>
    <dbReference type="NCBI Taxonomy" id="2764329"/>
    <lineage>
        <taxon>Bacteria</taxon>
        <taxon>Bacillati</taxon>
        <taxon>Bacillota</taxon>
        <taxon>Clostridia</taxon>
        <taxon>Peptostreptococcales</taxon>
        <taxon>Peptostreptococcaceae</taxon>
        <taxon>Paeniclostridium</taxon>
    </lineage>
</organism>
<sequence length="127" mass="14062">MALKCNGMDNLLSKFLELEKKAQRGMADKALDKSADIIKEEIISIAPEGKTGKLKASIEKGNLKGSGTNRTIDIGNLNADSEVARYFYYQENGTSVMLAKKFMKRGFQNSVKDANEAIKEVIKSELR</sequence>